<dbReference type="Proteomes" id="UP000020218">
    <property type="component" value="Unassembled WGS sequence"/>
</dbReference>
<dbReference type="AlphaFoldDB" id="A0A011NL85"/>
<proteinExistence type="predicted"/>
<accession>A0A011NL85</accession>
<organism evidence="2 3">
    <name type="scientific">Candidatus Accumulibacter adjunctus</name>
    <dbReference type="NCBI Taxonomy" id="1454001"/>
    <lineage>
        <taxon>Bacteria</taxon>
        <taxon>Pseudomonadati</taxon>
        <taxon>Pseudomonadota</taxon>
        <taxon>Betaproteobacteria</taxon>
        <taxon>Candidatus Accumulibacter</taxon>
    </lineage>
</organism>
<evidence type="ECO:0000313" key="2">
    <source>
        <dbReference type="EMBL" id="EXI65195.1"/>
    </source>
</evidence>
<evidence type="ECO:0000256" key="1">
    <source>
        <dbReference type="SAM" id="MobiDB-lite"/>
    </source>
</evidence>
<feature type="region of interest" description="Disordered" evidence="1">
    <location>
        <begin position="140"/>
        <end position="166"/>
    </location>
</feature>
<evidence type="ECO:0000313" key="3">
    <source>
        <dbReference type="Proteomes" id="UP000020218"/>
    </source>
</evidence>
<keyword evidence="3" id="KW-1185">Reference proteome</keyword>
<sequence length="304" mass="32977">MRAQGLDEFELVDRVASGLPQKPVDDRRRFAGGQPRFVDGLLVVGDLLAQGVPFLLQRARQVEFAIELGGEEVGAAVVDRQRLAADPLPGRRQTCLEVVDLAAGVVVLLVRSVEGVASVDEIGKLLQAGACLRFAGVGGEPDRGHRRRPAGRPVGDRRIAVGGGRPGMLQQRDGVRQAAALQLPLRALLGVPAVDRPRSRQAFRQAFACLLGGCFRSTTEFAEPVADVLRHSAQPLGLEPLRLAGVELLLPRFPPRQPGCRFADLQWRQAVRRQQRRPVPREFLRVAGERGGALAVEIEGSLHL</sequence>
<dbReference type="EMBL" id="JFAX01000026">
    <property type="protein sequence ID" value="EXI65195.1"/>
    <property type="molecule type" value="Genomic_DNA"/>
</dbReference>
<comment type="caution">
    <text evidence="2">The sequence shown here is derived from an EMBL/GenBank/DDBJ whole genome shotgun (WGS) entry which is preliminary data.</text>
</comment>
<protein>
    <submittedName>
        <fullName evidence="2">Uncharacterized protein</fullName>
    </submittedName>
</protein>
<name>A0A011NL85_9PROT</name>
<gene>
    <name evidence="2" type="ORF">AW08_03358</name>
</gene>
<reference evidence="2" key="1">
    <citation type="submission" date="2014-02" db="EMBL/GenBank/DDBJ databases">
        <title>Expanding our view of genomic diversity in Candidatus Accumulibacter clades.</title>
        <authorList>
            <person name="Skennerton C.T."/>
            <person name="Barr J.J."/>
            <person name="Slater F.R."/>
            <person name="Bond P.L."/>
            <person name="Tyson G.W."/>
        </authorList>
    </citation>
    <scope>NUCLEOTIDE SEQUENCE [LARGE SCALE GENOMIC DNA]</scope>
</reference>